<accession>A0A9X1IRN1</accession>
<evidence type="ECO:0000256" key="4">
    <source>
        <dbReference type="PROSITE-ProRule" id="PRU00433"/>
    </source>
</evidence>
<dbReference type="RefSeq" id="WP_214623717.1">
    <property type="nucleotide sequence ID" value="NZ_JAHGAW010000007.1"/>
</dbReference>
<feature type="domain" description="Cytochrome c" evidence="6">
    <location>
        <begin position="41"/>
        <end position="117"/>
    </location>
</feature>
<keyword evidence="5" id="KW-0732">Signal</keyword>
<keyword evidence="8" id="KW-1185">Reference proteome</keyword>
<evidence type="ECO:0000313" key="7">
    <source>
        <dbReference type="EMBL" id="MBT2187603.1"/>
    </source>
</evidence>
<dbReference type="SUPFAM" id="SSF46626">
    <property type="entry name" value="Cytochrome c"/>
    <property type="match status" value="1"/>
</dbReference>
<evidence type="ECO:0000256" key="5">
    <source>
        <dbReference type="SAM" id="SignalP"/>
    </source>
</evidence>
<dbReference type="PANTHER" id="PTHR35008:SF9">
    <property type="entry name" value="CYTOCHROME C DOMAIN-CONTAINING PROTEIN"/>
    <property type="match status" value="1"/>
</dbReference>
<proteinExistence type="predicted"/>
<feature type="chain" id="PRO_5040839127" evidence="5">
    <location>
        <begin position="30"/>
        <end position="146"/>
    </location>
</feature>
<dbReference type="InterPro" id="IPR036909">
    <property type="entry name" value="Cyt_c-like_dom_sf"/>
</dbReference>
<dbReference type="AlphaFoldDB" id="A0A9X1IRN1"/>
<feature type="signal peptide" evidence="5">
    <location>
        <begin position="1"/>
        <end position="29"/>
    </location>
</feature>
<evidence type="ECO:0000259" key="6">
    <source>
        <dbReference type="PROSITE" id="PS51007"/>
    </source>
</evidence>
<comment type="caution">
    <text evidence="7">The sequence shown here is derived from an EMBL/GenBank/DDBJ whole genome shotgun (WGS) entry which is preliminary data.</text>
</comment>
<dbReference type="GO" id="GO:0009055">
    <property type="term" value="F:electron transfer activity"/>
    <property type="evidence" value="ECO:0007669"/>
    <property type="project" value="InterPro"/>
</dbReference>
<dbReference type="Pfam" id="PF13442">
    <property type="entry name" value="Cytochrome_CBB3"/>
    <property type="match status" value="1"/>
</dbReference>
<keyword evidence="1 4" id="KW-0349">Heme</keyword>
<keyword evidence="3 4" id="KW-0408">Iron</keyword>
<dbReference type="Proteomes" id="UP001138757">
    <property type="component" value="Unassembled WGS sequence"/>
</dbReference>
<reference evidence="7" key="1">
    <citation type="submission" date="2021-05" db="EMBL/GenBank/DDBJ databases">
        <title>Genome of Sphingobium sp. strain.</title>
        <authorList>
            <person name="Fan R."/>
        </authorList>
    </citation>
    <scope>NUCLEOTIDE SEQUENCE</scope>
    <source>
        <strain evidence="7">H33</strain>
    </source>
</reference>
<dbReference type="InterPro" id="IPR051459">
    <property type="entry name" value="Cytochrome_c-type_DH"/>
</dbReference>
<sequence>MTRRRMRRASAIALPLAAILCAWTVGGRAQDTAGGGPSSVKVGGEGKEVFETICQACHLADAKGGSGIPALAGNTHLADKDFMVDILLKGRGGMPWFNDMLTPKQIAAVATYVRSHFNSYSEPVTEADVQRIAGGAKASPRDCATC</sequence>
<keyword evidence="2 4" id="KW-0479">Metal-binding</keyword>
<dbReference type="Gene3D" id="1.10.760.10">
    <property type="entry name" value="Cytochrome c-like domain"/>
    <property type="match status" value="1"/>
</dbReference>
<dbReference type="GO" id="GO:0046872">
    <property type="term" value="F:metal ion binding"/>
    <property type="evidence" value="ECO:0007669"/>
    <property type="project" value="UniProtKB-KW"/>
</dbReference>
<gene>
    <name evidence="7" type="ORF">KK488_11685</name>
</gene>
<organism evidence="7 8">
    <name type="scientific">Sphingobium nicotianae</name>
    <dbReference type="NCBI Taxonomy" id="2782607"/>
    <lineage>
        <taxon>Bacteria</taxon>
        <taxon>Pseudomonadati</taxon>
        <taxon>Pseudomonadota</taxon>
        <taxon>Alphaproteobacteria</taxon>
        <taxon>Sphingomonadales</taxon>
        <taxon>Sphingomonadaceae</taxon>
        <taxon>Sphingobium</taxon>
    </lineage>
</organism>
<dbReference type="InterPro" id="IPR009056">
    <property type="entry name" value="Cyt_c-like_dom"/>
</dbReference>
<evidence type="ECO:0000256" key="1">
    <source>
        <dbReference type="ARBA" id="ARBA00022617"/>
    </source>
</evidence>
<protein>
    <submittedName>
        <fullName evidence="7">Cytochrome c</fullName>
    </submittedName>
</protein>
<dbReference type="PROSITE" id="PS51007">
    <property type="entry name" value="CYTC"/>
    <property type="match status" value="1"/>
</dbReference>
<evidence type="ECO:0000256" key="2">
    <source>
        <dbReference type="ARBA" id="ARBA00022723"/>
    </source>
</evidence>
<evidence type="ECO:0000256" key="3">
    <source>
        <dbReference type="ARBA" id="ARBA00023004"/>
    </source>
</evidence>
<evidence type="ECO:0000313" key="8">
    <source>
        <dbReference type="Proteomes" id="UP001138757"/>
    </source>
</evidence>
<name>A0A9X1IRN1_9SPHN</name>
<dbReference type="GO" id="GO:0020037">
    <property type="term" value="F:heme binding"/>
    <property type="evidence" value="ECO:0007669"/>
    <property type="project" value="InterPro"/>
</dbReference>
<dbReference type="EMBL" id="JAHGAW010000007">
    <property type="protein sequence ID" value="MBT2187603.1"/>
    <property type="molecule type" value="Genomic_DNA"/>
</dbReference>
<dbReference type="PANTHER" id="PTHR35008">
    <property type="entry name" value="BLL4482 PROTEIN-RELATED"/>
    <property type="match status" value="1"/>
</dbReference>